<comment type="caution">
    <text evidence="2">The sequence shown here is derived from an EMBL/GenBank/DDBJ whole genome shotgun (WGS) entry which is preliminary data.</text>
</comment>
<dbReference type="SUPFAM" id="SSF46785">
    <property type="entry name" value="Winged helix' DNA-binding domain"/>
    <property type="match status" value="1"/>
</dbReference>
<dbReference type="SMART" id="SM00418">
    <property type="entry name" value="HTH_ARSR"/>
    <property type="match status" value="1"/>
</dbReference>
<accession>A0A919E793</accession>
<dbReference type="Pfam" id="PF01022">
    <property type="entry name" value="HTH_5"/>
    <property type="match status" value="1"/>
</dbReference>
<dbReference type="GO" id="GO:0003700">
    <property type="term" value="F:DNA-binding transcription factor activity"/>
    <property type="evidence" value="ECO:0007669"/>
    <property type="project" value="InterPro"/>
</dbReference>
<dbReference type="RefSeq" id="WP_191251224.1">
    <property type="nucleotide sequence ID" value="NZ_BNCI01000001.1"/>
</dbReference>
<reference evidence="2" key="2">
    <citation type="submission" date="2020-09" db="EMBL/GenBank/DDBJ databases">
        <authorList>
            <person name="Sun Q."/>
            <person name="Kim S."/>
        </authorList>
    </citation>
    <scope>NUCLEOTIDE SEQUENCE</scope>
    <source>
        <strain evidence="2">KCTC 42590</strain>
    </source>
</reference>
<proteinExistence type="predicted"/>
<dbReference type="Proteomes" id="UP000630923">
    <property type="component" value="Unassembled WGS sequence"/>
</dbReference>
<dbReference type="Gene3D" id="1.10.10.10">
    <property type="entry name" value="Winged helix-like DNA-binding domain superfamily/Winged helix DNA-binding domain"/>
    <property type="match status" value="1"/>
</dbReference>
<dbReference type="CDD" id="cd00090">
    <property type="entry name" value="HTH_ARSR"/>
    <property type="match status" value="1"/>
</dbReference>
<dbReference type="EMBL" id="BNCI01000001">
    <property type="protein sequence ID" value="GHF20379.1"/>
    <property type="molecule type" value="Genomic_DNA"/>
</dbReference>
<dbReference type="PRINTS" id="PR00778">
    <property type="entry name" value="HTHARSR"/>
</dbReference>
<dbReference type="InterPro" id="IPR036388">
    <property type="entry name" value="WH-like_DNA-bd_sf"/>
</dbReference>
<dbReference type="PANTHER" id="PTHR38600">
    <property type="entry name" value="TRANSCRIPTIONAL REGULATORY PROTEIN"/>
    <property type="match status" value="1"/>
</dbReference>
<dbReference type="NCBIfam" id="NF033788">
    <property type="entry name" value="HTH_metalloreg"/>
    <property type="match status" value="1"/>
</dbReference>
<sequence>MDPLSDTFHALADPTRRAILLSLKHGEKSAGDIAKPFAISAPAISRHLKVMEKAGLIDRRRDGQILYCQLRADRLKEATEWLERYAQFWQSSFGRLDRILSTEHPRTDK</sequence>
<dbReference type="InterPro" id="IPR036390">
    <property type="entry name" value="WH_DNA-bd_sf"/>
</dbReference>
<evidence type="ECO:0000313" key="2">
    <source>
        <dbReference type="EMBL" id="GHF20379.1"/>
    </source>
</evidence>
<organism evidence="2 3">
    <name type="scientific">Kordiimonas sediminis</name>
    <dbReference type="NCBI Taxonomy" id="1735581"/>
    <lineage>
        <taxon>Bacteria</taxon>
        <taxon>Pseudomonadati</taxon>
        <taxon>Pseudomonadota</taxon>
        <taxon>Alphaproteobacteria</taxon>
        <taxon>Kordiimonadales</taxon>
        <taxon>Kordiimonadaceae</taxon>
        <taxon>Kordiimonas</taxon>
    </lineage>
</organism>
<feature type="domain" description="HTH arsR-type" evidence="1">
    <location>
        <begin position="1"/>
        <end position="90"/>
    </location>
</feature>
<dbReference type="PANTHER" id="PTHR38600:SF2">
    <property type="entry name" value="SLL0088 PROTEIN"/>
    <property type="match status" value="1"/>
</dbReference>
<keyword evidence="3" id="KW-1185">Reference proteome</keyword>
<gene>
    <name evidence="2" type="ORF">GCM10017044_14040</name>
</gene>
<dbReference type="InterPro" id="IPR001845">
    <property type="entry name" value="HTH_ArsR_DNA-bd_dom"/>
</dbReference>
<dbReference type="PROSITE" id="PS50987">
    <property type="entry name" value="HTH_ARSR_2"/>
    <property type="match status" value="1"/>
</dbReference>
<protein>
    <submittedName>
        <fullName evidence="2">Transcriptional regulator</fullName>
    </submittedName>
</protein>
<reference evidence="2" key="1">
    <citation type="journal article" date="2014" name="Int. J. Syst. Evol. Microbiol.">
        <title>Complete genome sequence of Corynebacterium casei LMG S-19264T (=DSM 44701T), isolated from a smear-ripened cheese.</title>
        <authorList>
            <consortium name="US DOE Joint Genome Institute (JGI-PGF)"/>
            <person name="Walter F."/>
            <person name="Albersmeier A."/>
            <person name="Kalinowski J."/>
            <person name="Ruckert C."/>
        </authorList>
    </citation>
    <scope>NUCLEOTIDE SEQUENCE</scope>
    <source>
        <strain evidence="2">KCTC 42590</strain>
    </source>
</reference>
<name>A0A919E793_9PROT</name>
<evidence type="ECO:0000259" key="1">
    <source>
        <dbReference type="PROSITE" id="PS50987"/>
    </source>
</evidence>
<dbReference type="AlphaFoldDB" id="A0A919E793"/>
<dbReference type="InterPro" id="IPR011991">
    <property type="entry name" value="ArsR-like_HTH"/>
</dbReference>
<evidence type="ECO:0000313" key="3">
    <source>
        <dbReference type="Proteomes" id="UP000630923"/>
    </source>
</evidence>